<organism evidence="3 4">
    <name type="scientific">Kocuria coralli</name>
    <dbReference type="NCBI Taxonomy" id="1461025"/>
    <lineage>
        <taxon>Bacteria</taxon>
        <taxon>Bacillati</taxon>
        <taxon>Actinomycetota</taxon>
        <taxon>Actinomycetes</taxon>
        <taxon>Micrococcales</taxon>
        <taxon>Micrococcaceae</taxon>
        <taxon>Kocuria</taxon>
    </lineage>
</organism>
<gene>
    <name evidence="3" type="ORF">FCK90_10755</name>
</gene>
<dbReference type="GO" id="GO:0003700">
    <property type="term" value="F:DNA-binding transcription factor activity"/>
    <property type="evidence" value="ECO:0007669"/>
    <property type="project" value="TreeGrafter"/>
</dbReference>
<dbReference type="Proteomes" id="UP000325957">
    <property type="component" value="Unassembled WGS sequence"/>
</dbReference>
<protein>
    <submittedName>
        <fullName evidence="3">Helix-turn-helix domain-containing protein</fullName>
    </submittedName>
</protein>
<dbReference type="InterPro" id="IPR010982">
    <property type="entry name" value="Lambda_DNA-bd_dom_sf"/>
</dbReference>
<name>A0A5J5KVU8_9MICC</name>
<accession>A0A5J5KVU8</accession>
<dbReference type="Pfam" id="PF07883">
    <property type="entry name" value="Cupin_2"/>
    <property type="match status" value="1"/>
</dbReference>
<dbReference type="SUPFAM" id="SSF51182">
    <property type="entry name" value="RmlC-like cupins"/>
    <property type="match status" value="1"/>
</dbReference>
<dbReference type="CDD" id="cd02209">
    <property type="entry name" value="cupin_XRE_C"/>
    <property type="match status" value="1"/>
</dbReference>
<sequence length="216" mass="22825">MSEQRAASAEKIGARLRQLRTEAGMSLRSVAETIGISSSALSQIEKGVMQPSVNRLIEIVSVFGVPVSAIFDDNDVLRPVPLEGGQTTEPIPGITVSSVGAGSETVLGQGVVYKRLTPVRVEGVDLYETVYPPLTSSSIDGAMLVHSGFDVGHVISGTLRFEFTEGTVELGPGGSLSFWASRPHRVVNESPDEPATAIWLTLRNTPQAPGGAEFGH</sequence>
<feature type="domain" description="HTH cro/C1-type" evidence="2">
    <location>
        <begin position="16"/>
        <end position="70"/>
    </location>
</feature>
<dbReference type="PANTHER" id="PTHR46797">
    <property type="entry name" value="HTH-TYPE TRANSCRIPTIONAL REGULATOR"/>
    <property type="match status" value="1"/>
</dbReference>
<dbReference type="InterPro" id="IPR050807">
    <property type="entry name" value="TransReg_Diox_bact_type"/>
</dbReference>
<dbReference type="SMART" id="SM00530">
    <property type="entry name" value="HTH_XRE"/>
    <property type="match status" value="1"/>
</dbReference>
<dbReference type="OrthoDB" id="5114244at2"/>
<evidence type="ECO:0000313" key="4">
    <source>
        <dbReference type="Proteomes" id="UP000325957"/>
    </source>
</evidence>
<proteinExistence type="predicted"/>
<comment type="caution">
    <text evidence="3">The sequence shown here is derived from an EMBL/GenBank/DDBJ whole genome shotgun (WGS) entry which is preliminary data.</text>
</comment>
<evidence type="ECO:0000313" key="3">
    <source>
        <dbReference type="EMBL" id="KAA9393662.1"/>
    </source>
</evidence>
<evidence type="ECO:0000259" key="2">
    <source>
        <dbReference type="PROSITE" id="PS50943"/>
    </source>
</evidence>
<dbReference type="InterPro" id="IPR001387">
    <property type="entry name" value="Cro/C1-type_HTH"/>
</dbReference>
<evidence type="ECO:0000256" key="1">
    <source>
        <dbReference type="ARBA" id="ARBA00023125"/>
    </source>
</evidence>
<dbReference type="CDD" id="cd00093">
    <property type="entry name" value="HTH_XRE"/>
    <property type="match status" value="1"/>
</dbReference>
<dbReference type="PROSITE" id="PS50943">
    <property type="entry name" value="HTH_CROC1"/>
    <property type="match status" value="1"/>
</dbReference>
<dbReference type="SUPFAM" id="SSF47413">
    <property type="entry name" value="lambda repressor-like DNA-binding domains"/>
    <property type="match status" value="1"/>
</dbReference>
<dbReference type="AlphaFoldDB" id="A0A5J5KVU8"/>
<reference evidence="3 4" key="1">
    <citation type="submission" date="2019-05" db="EMBL/GenBank/DDBJ databases">
        <title>Kocuria coralli sp. nov., a novel actinobacterium isolated from coral reef seawater.</title>
        <authorList>
            <person name="Li J."/>
        </authorList>
    </citation>
    <scope>NUCLEOTIDE SEQUENCE [LARGE SCALE GENOMIC DNA]</scope>
    <source>
        <strain evidence="3 4">SCSIO 13007</strain>
    </source>
</reference>
<dbReference type="Pfam" id="PF01381">
    <property type="entry name" value="HTH_3"/>
    <property type="match status" value="1"/>
</dbReference>
<keyword evidence="4" id="KW-1185">Reference proteome</keyword>
<dbReference type="Gene3D" id="2.60.120.10">
    <property type="entry name" value="Jelly Rolls"/>
    <property type="match status" value="1"/>
</dbReference>
<keyword evidence="1" id="KW-0238">DNA-binding</keyword>
<dbReference type="GO" id="GO:0005829">
    <property type="term" value="C:cytosol"/>
    <property type="evidence" value="ECO:0007669"/>
    <property type="project" value="TreeGrafter"/>
</dbReference>
<dbReference type="GO" id="GO:0003677">
    <property type="term" value="F:DNA binding"/>
    <property type="evidence" value="ECO:0007669"/>
    <property type="project" value="UniProtKB-KW"/>
</dbReference>
<dbReference type="InterPro" id="IPR014710">
    <property type="entry name" value="RmlC-like_jellyroll"/>
</dbReference>
<dbReference type="EMBL" id="SZWF01000015">
    <property type="protein sequence ID" value="KAA9393662.1"/>
    <property type="molecule type" value="Genomic_DNA"/>
</dbReference>
<dbReference type="RefSeq" id="WP_158034305.1">
    <property type="nucleotide sequence ID" value="NZ_ML708621.1"/>
</dbReference>
<dbReference type="InterPro" id="IPR011051">
    <property type="entry name" value="RmlC_Cupin_sf"/>
</dbReference>
<dbReference type="PANTHER" id="PTHR46797:SF1">
    <property type="entry name" value="METHYLPHOSPHONATE SYNTHASE"/>
    <property type="match status" value="1"/>
</dbReference>
<dbReference type="InterPro" id="IPR013096">
    <property type="entry name" value="Cupin_2"/>
</dbReference>
<dbReference type="Gene3D" id="1.10.260.40">
    <property type="entry name" value="lambda repressor-like DNA-binding domains"/>
    <property type="match status" value="1"/>
</dbReference>